<dbReference type="SUPFAM" id="SSF47895">
    <property type="entry name" value="Transducin (alpha subunit), insertion domain"/>
    <property type="match status" value="1"/>
</dbReference>
<dbReference type="GO" id="GO:0007188">
    <property type="term" value="P:adenylate cyclase-modulating G protein-coupled receptor signaling pathway"/>
    <property type="evidence" value="ECO:0007669"/>
    <property type="project" value="TreeGrafter"/>
</dbReference>
<dbReference type="PROSITE" id="PS51882">
    <property type="entry name" value="G_ALPHA"/>
    <property type="match status" value="1"/>
</dbReference>
<gene>
    <name evidence="7" type="ORF">Agabi119p4_1473</name>
</gene>
<accession>A0A8H7F7E3</accession>
<evidence type="ECO:0000313" key="7">
    <source>
        <dbReference type="EMBL" id="KAF7782097.1"/>
    </source>
</evidence>
<dbReference type="Gene3D" id="3.40.50.300">
    <property type="entry name" value="P-loop containing nucleotide triphosphate hydrolases"/>
    <property type="match status" value="2"/>
</dbReference>
<evidence type="ECO:0000256" key="2">
    <source>
        <dbReference type="ARBA" id="ARBA00023134"/>
    </source>
</evidence>
<evidence type="ECO:0000256" key="5">
    <source>
        <dbReference type="PIRSR" id="PIRSR601019-2"/>
    </source>
</evidence>
<evidence type="ECO:0000313" key="8">
    <source>
        <dbReference type="Proteomes" id="UP000629468"/>
    </source>
</evidence>
<feature type="binding site" evidence="4">
    <location>
        <begin position="239"/>
        <end position="245"/>
    </location>
    <ligand>
        <name>GTP</name>
        <dbReference type="ChEBI" id="CHEBI:37565"/>
    </ligand>
</feature>
<dbReference type="AlphaFoldDB" id="A0A8H7F7E3"/>
<feature type="binding site" evidence="4">
    <location>
        <begin position="45"/>
        <end position="50"/>
    </location>
    <ligand>
        <name>GTP</name>
        <dbReference type="ChEBI" id="CHEBI:37565"/>
    </ligand>
</feature>
<dbReference type="PANTHER" id="PTHR10218:SF360">
    <property type="entry name" value="GUANINE NUCLEOTIDE-BINDING PROTEIN SUBUNIT ALPHA HOMOLOG"/>
    <property type="match status" value="1"/>
</dbReference>
<dbReference type="SUPFAM" id="SSF52540">
    <property type="entry name" value="P-loop containing nucleoside triphosphate hydrolases"/>
    <property type="match status" value="1"/>
</dbReference>
<evidence type="ECO:0000256" key="3">
    <source>
        <dbReference type="ARBA" id="ARBA00023224"/>
    </source>
</evidence>
<dbReference type="PRINTS" id="PR00318">
    <property type="entry name" value="GPROTEINA"/>
</dbReference>
<comment type="caution">
    <text evidence="7">The sequence shown here is derived from an EMBL/GenBank/DDBJ whole genome shotgun (WGS) entry which is preliminary data.</text>
</comment>
<dbReference type="Proteomes" id="UP000629468">
    <property type="component" value="Unassembled WGS sequence"/>
</dbReference>
<feature type="binding site" evidence="5">
    <location>
        <position position="245"/>
    </location>
    <ligand>
        <name>Mg(2+)</name>
        <dbReference type="ChEBI" id="CHEBI:18420"/>
    </ligand>
</feature>
<dbReference type="GO" id="GO:0001664">
    <property type="term" value="F:G protein-coupled receptor binding"/>
    <property type="evidence" value="ECO:0007669"/>
    <property type="project" value="TreeGrafter"/>
</dbReference>
<keyword evidence="2 4" id="KW-0342">GTP-binding</keyword>
<organism evidence="7 8">
    <name type="scientific">Agaricus bisporus var. burnettii</name>
    <dbReference type="NCBI Taxonomy" id="192524"/>
    <lineage>
        <taxon>Eukaryota</taxon>
        <taxon>Fungi</taxon>
        <taxon>Dikarya</taxon>
        <taxon>Basidiomycota</taxon>
        <taxon>Agaricomycotina</taxon>
        <taxon>Agaricomycetes</taxon>
        <taxon>Agaricomycetidae</taxon>
        <taxon>Agaricales</taxon>
        <taxon>Agaricineae</taxon>
        <taxon>Agaricaceae</taxon>
        <taxon>Agaricus</taxon>
    </lineage>
</organism>
<evidence type="ECO:0000256" key="4">
    <source>
        <dbReference type="PIRSR" id="PIRSR601019-1"/>
    </source>
</evidence>
<dbReference type="EMBL" id="JABXXO010000003">
    <property type="protein sequence ID" value="KAF7782097.1"/>
    <property type="molecule type" value="Genomic_DNA"/>
</dbReference>
<dbReference type="InterPro" id="IPR027417">
    <property type="entry name" value="P-loop_NTPase"/>
</dbReference>
<dbReference type="SMART" id="SM00275">
    <property type="entry name" value="G_alpha"/>
    <property type="match status" value="1"/>
</dbReference>
<sequence>MTAAPPKDNADARNRLIDEDIKKENAQRREERKREVRVMLLGQAESGKSTLQKQFQIYYAFKSLERERPCWKPVVFFNIIKALRVIFNELEYRFSEYGNQSLEAPLAVQNQLSELRTKLLPLISMEDSLASQLNGGVTIGSGGQTGAFVRSGWQTLVGGTSESDVQVAEAVARTVEVSTLTAKTLASSLSDIQTLWRHPTVKLLFQDRKVRLEESAPFFLNEIDRISEPDYVPTTDDILNVRLQTLGIMEHSFPVTMGGLSYNWKLYDVGGARGQRQAWIPYFDDATAIIFLAPLSAYDEYLEEDSKVNRIEDSLQLFSAICSSKLLKDADLVLLLNKADLLKKKLAAGILIRQFITSYGDRANNFEAASNYFKSHFQQVHRKKDPWKRSLWLHYTTMLDVKATQKIISNVGEAIIRKHIAEIGLT</sequence>
<protein>
    <submittedName>
        <fullName evidence="7">Uncharacterized protein</fullName>
    </submittedName>
</protein>
<dbReference type="GO" id="GO:0005525">
    <property type="term" value="F:GTP binding"/>
    <property type="evidence" value="ECO:0007669"/>
    <property type="project" value="UniProtKB-KW"/>
</dbReference>
<dbReference type="GO" id="GO:0031683">
    <property type="term" value="F:G-protein beta/gamma-subunit complex binding"/>
    <property type="evidence" value="ECO:0007669"/>
    <property type="project" value="InterPro"/>
</dbReference>
<dbReference type="FunFam" id="3.40.50.300:FF:000720">
    <property type="entry name" value="Guanine nucleotide-binding protein G(k) subunit alpha"/>
    <property type="match status" value="1"/>
</dbReference>
<proteinExistence type="predicted"/>
<dbReference type="PANTHER" id="PTHR10218">
    <property type="entry name" value="GTP-BINDING PROTEIN ALPHA SUBUNIT"/>
    <property type="match status" value="1"/>
</dbReference>
<reference evidence="7 8" key="1">
    <citation type="journal article" name="Sci. Rep.">
        <title>Telomere-to-telomere assembled and centromere annotated genomes of the two main subspecies of the button mushroom Agaricus bisporus reveal especially polymorphic chromosome ends.</title>
        <authorList>
            <person name="Sonnenberg A.S.M."/>
            <person name="Sedaghat-Telgerd N."/>
            <person name="Lavrijssen B."/>
            <person name="Ohm R.A."/>
            <person name="Hendrickx P.M."/>
            <person name="Scholtmeijer K."/>
            <person name="Baars J.J.P."/>
            <person name="van Peer A."/>
        </authorList>
    </citation>
    <scope>NUCLEOTIDE SEQUENCE [LARGE SCALE GENOMIC DNA]</scope>
    <source>
        <strain evidence="7 8">H119_p4</strain>
    </source>
</reference>
<feature type="binding site" evidence="5">
    <location>
        <position position="49"/>
    </location>
    <ligand>
        <name>Mg(2+)</name>
        <dbReference type="ChEBI" id="CHEBI:18420"/>
    </ligand>
</feature>
<feature type="binding site" evidence="4">
    <location>
        <begin position="337"/>
        <end position="340"/>
    </location>
    <ligand>
        <name>GTP</name>
        <dbReference type="ChEBI" id="CHEBI:37565"/>
    </ligand>
</feature>
<dbReference type="GO" id="GO:0046872">
    <property type="term" value="F:metal ion binding"/>
    <property type="evidence" value="ECO:0007669"/>
    <property type="project" value="UniProtKB-KW"/>
</dbReference>
<keyword evidence="5" id="KW-0460">Magnesium</keyword>
<keyword evidence="5" id="KW-0479">Metal-binding</keyword>
<dbReference type="GO" id="GO:0003924">
    <property type="term" value="F:GTPase activity"/>
    <property type="evidence" value="ECO:0007669"/>
    <property type="project" value="InterPro"/>
</dbReference>
<name>A0A8H7F7E3_AGABI</name>
<dbReference type="InterPro" id="IPR011025">
    <property type="entry name" value="GproteinA_insert"/>
</dbReference>
<keyword evidence="3" id="KW-0807">Transducer</keyword>
<keyword evidence="1 4" id="KW-0547">Nucleotide-binding</keyword>
<evidence type="ECO:0000256" key="6">
    <source>
        <dbReference type="SAM" id="MobiDB-lite"/>
    </source>
</evidence>
<dbReference type="Pfam" id="PF00503">
    <property type="entry name" value="G-alpha"/>
    <property type="match status" value="1"/>
</dbReference>
<dbReference type="GO" id="GO:0005834">
    <property type="term" value="C:heterotrimeric G-protein complex"/>
    <property type="evidence" value="ECO:0007669"/>
    <property type="project" value="TreeGrafter"/>
</dbReference>
<feature type="compositionally biased region" description="Basic and acidic residues" evidence="6">
    <location>
        <begin position="8"/>
        <end position="28"/>
    </location>
</feature>
<dbReference type="InterPro" id="IPR001019">
    <property type="entry name" value="Gprotein_alpha_su"/>
</dbReference>
<evidence type="ECO:0000256" key="1">
    <source>
        <dbReference type="ARBA" id="ARBA00022741"/>
    </source>
</evidence>
<dbReference type="GO" id="GO:0005737">
    <property type="term" value="C:cytoplasm"/>
    <property type="evidence" value="ECO:0007669"/>
    <property type="project" value="TreeGrafter"/>
</dbReference>
<feature type="region of interest" description="Disordered" evidence="6">
    <location>
        <begin position="1"/>
        <end position="28"/>
    </location>
</feature>